<dbReference type="PANTHER" id="PTHR11785:SF353">
    <property type="entry name" value="METHIONINE TRANSPORTER (EUROFUNG)"/>
    <property type="match status" value="1"/>
</dbReference>
<sequence length="583" mass="64730">QHNHFLEHFYCYTRRIMSANPDNAKTIKQPQQIENIAPLAIGDQKLTRHLGYFSGTMMNIGQIIGTGIFSNPALIIQNCGSGGMMLVLWVVGAIFASTGVWSYLELGTMLPRSGGEKEYLAYEFPRPKHLISFVFLITTGVFSRGSGIAQGATVFGSNIIYAIGGPTYTNDWGARGFAAFCITFWVVLNILSSKSCCFKLAIRFNNFFTVLKILLLLLLICVGFAGLAGRLPNRPDLAENFSFNGTSNNSGNYANGIYYVIFAYGGWYNLNYVIDELKDPIKNLPRCAITALSSTTVLYLLANVAYLAVLPVSVIANSKLTVAANLFDTAFGGVFGGRVLPVFVGLSSFGFVGVVTYSGSRVILETARQGYLPFDRTFSKVHPKLQTPIYSLLLIYVISLIFLLAPPPGYVFQFIVAFSGYGGYLFAALSVIGLLILRRTQPDLKRPIKVPIVVALIFIVICIYTLVFVWIPPSKPPTAYPYYLPYVISIALVAVSVVLWVSIVRLELLFLTTGSRYHFSISKWSEMKDWNAHTMPKLLQPDRKNYLMTFTKTIRAHHPPQMSALSKKNSQTRILIRSKLEKE</sequence>
<feature type="transmembrane region" description="Helical" evidence="5">
    <location>
        <begin position="448"/>
        <end position="471"/>
    </location>
</feature>
<feature type="transmembrane region" description="Helical" evidence="5">
    <location>
        <begin position="342"/>
        <end position="364"/>
    </location>
</feature>
<gene>
    <name evidence="6" type="ORF">INT44_002415</name>
</gene>
<dbReference type="AlphaFoldDB" id="A0A8H7Q3U5"/>
<feature type="transmembrane region" description="Helical" evidence="5">
    <location>
        <begin position="385"/>
        <end position="405"/>
    </location>
</feature>
<feature type="transmembrane region" description="Helical" evidence="5">
    <location>
        <begin position="256"/>
        <end position="274"/>
    </location>
</feature>
<accession>A0A8H7Q3U5</accession>
<dbReference type="PANTHER" id="PTHR11785">
    <property type="entry name" value="AMINO ACID TRANSPORTER"/>
    <property type="match status" value="1"/>
</dbReference>
<keyword evidence="7" id="KW-1185">Reference proteome</keyword>
<dbReference type="InterPro" id="IPR050598">
    <property type="entry name" value="AminoAcid_Transporter"/>
</dbReference>
<protein>
    <recommendedName>
        <fullName evidence="8">Amino acid transporter</fullName>
    </recommendedName>
</protein>
<dbReference type="Gene3D" id="1.20.1740.10">
    <property type="entry name" value="Amino acid/polyamine transporter I"/>
    <property type="match status" value="1"/>
</dbReference>
<reference evidence="6" key="1">
    <citation type="submission" date="2020-12" db="EMBL/GenBank/DDBJ databases">
        <title>Metabolic potential, ecology and presence of endohyphal bacteria is reflected in genomic diversity of Mucoromycotina.</title>
        <authorList>
            <person name="Muszewska A."/>
            <person name="Okrasinska A."/>
            <person name="Steczkiewicz K."/>
            <person name="Drgas O."/>
            <person name="Orlowska M."/>
            <person name="Perlinska-Lenart U."/>
            <person name="Aleksandrzak-Piekarczyk T."/>
            <person name="Szatraj K."/>
            <person name="Zielenkiewicz U."/>
            <person name="Pilsyk S."/>
            <person name="Malc E."/>
            <person name="Mieczkowski P."/>
            <person name="Kruszewska J.S."/>
            <person name="Biernat P."/>
            <person name="Pawlowska J."/>
        </authorList>
    </citation>
    <scope>NUCLEOTIDE SEQUENCE</scope>
    <source>
        <strain evidence="6">WA0000051536</strain>
    </source>
</reference>
<dbReference type="Proteomes" id="UP000612746">
    <property type="component" value="Unassembled WGS sequence"/>
</dbReference>
<dbReference type="GO" id="GO:0016020">
    <property type="term" value="C:membrane"/>
    <property type="evidence" value="ECO:0007669"/>
    <property type="project" value="UniProtKB-SubCell"/>
</dbReference>
<evidence type="ECO:0000256" key="5">
    <source>
        <dbReference type="SAM" id="Phobius"/>
    </source>
</evidence>
<evidence type="ECO:0000256" key="3">
    <source>
        <dbReference type="ARBA" id="ARBA00022989"/>
    </source>
</evidence>
<evidence type="ECO:0000256" key="1">
    <source>
        <dbReference type="ARBA" id="ARBA00004141"/>
    </source>
</evidence>
<evidence type="ECO:0000313" key="7">
    <source>
        <dbReference type="Proteomes" id="UP000612746"/>
    </source>
</evidence>
<feature type="transmembrane region" description="Helical" evidence="5">
    <location>
        <begin position="483"/>
        <end position="506"/>
    </location>
</feature>
<evidence type="ECO:0000256" key="4">
    <source>
        <dbReference type="ARBA" id="ARBA00023136"/>
    </source>
</evidence>
<proteinExistence type="predicted"/>
<name>A0A8H7Q3U5_9FUNG</name>
<evidence type="ECO:0000313" key="6">
    <source>
        <dbReference type="EMBL" id="KAG2185622.1"/>
    </source>
</evidence>
<dbReference type="InterPro" id="IPR002293">
    <property type="entry name" value="AA/rel_permease1"/>
</dbReference>
<keyword evidence="2 5" id="KW-0812">Transmembrane</keyword>
<dbReference type="EMBL" id="JAEPRA010000005">
    <property type="protein sequence ID" value="KAG2185622.1"/>
    <property type="molecule type" value="Genomic_DNA"/>
</dbReference>
<feature type="transmembrane region" description="Helical" evidence="5">
    <location>
        <begin position="172"/>
        <end position="192"/>
    </location>
</feature>
<comment type="caution">
    <text evidence="6">The sequence shown here is derived from an EMBL/GenBank/DDBJ whole genome shotgun (WGS) entry which is preliminary data.</text>
</comment>
<dbReference type="GO" id="GO:0015179">
    <property type="term" value="F:L-amino acid transmembrane transporter activity"/>
    <property type="evidence" value="ECO:0007669"/>
    <property type="project" value="TreeGrafter"/>
</dbReference>
<comment type="subcellular location">
    <subcellularLocation>
        <location evidence="1">Membrane</location>
        <topology evidence="1">Multi-pass membrane protein</topology>
    </subcellularLocation>
</comment>
<evidence type="ECO:0000256" key="2">
    <source>
        <dbReference type="ARBA" id="ARBA00022692"/>
    </source>
</evidence>
<keyword evidence="3 5" id="KW-1133">Transmembrane helix</keyword>
<keyword evidence="4 5" id="KW-0472">Membrane</keyword>
<dbReference type="OrthoDB" id="5982228at2759"/>
<feature type="transmembrane region" description="Helical" evidence="5">
    <location>
        <begin position="286"/>
        <end position="309"/>
    </location>
</feature>
<evidence type="ECO:0008006" key="8">
    <source>
        <dbReference type="Google" id="ProtNLM"/>
    </source>
</evidence>
<organism evidence="6 7">
    <name type="scientific">Umbelopsis vinacea</name>
    <dbReference type="NCBI Taxonomy" id="44442"/>
    <lineage>
        <taxon>Eukaryota</taxon>
        <taxon>Fungi</taxon>
        <taxon>Fungi incertae sedis</taxon>
        <taxon>Mucoromycota</taxon>
        <taxon>Mucoromycotina</taxon>
        <taxon>Umbelopsidomycetes</taxon>
        <taxon>Umbelopsidales</taxon>
        <taxon>Umbelopsidaceae</taxon>
        <taxon>Umbelopsis</taxon>
    </lineage>
</organism>
<feature type="non-terminal residue" evidence="6">
    <location>
        <position position="1"/>
    </location>
</feature>
<feature type="transmembrane region" description="Helical" evidence="5">
    <location>
        <begin position="52"/>
        <end position="74"/>
    </location>
</feature>
<dbReference type="Pfam" id="PF13520">
    <property type="entry name" value="AA_permease_2"/>
    <property type="match status" value="1"/>
</dbReference>
<feature type="transmembrane region" description="Helical" evidence="5">
    <location>
        <begin position="204"/>
        <end position="227"/>
    </location>
</feature>
<feature type="transmembrane region" description="Helical" evidence="5">
    <location>
        <begin position="411"/>
        <end position="436"/>
    </location>
</feature>
<feature type="transmembrane region" description="Helical" evidence="5">
    <location>
        <begin position="86"/>
        <end position="104"/>
    </location>
</feature>